<evidence type="ECO:0000256" key="1">
    <source>
        <dbReference type="SAM" id="SignalP"/>
    </source>
</evidence>
<evidence type="ECO:0000313" key="3">
    <source>
        <dbReference type="EMBL" id="GAA4343308.1"/>
    </source>
</evidence>
<dbReference type="InterPro" id="IPR032710">
    <property type="entry name" value="NTF2-like_dom_sf"/>
</dbReference>
<protein>
    <submittedName>
        <fullName evidence="3">Nuclear transport factor 2 family protein</fullName>
    </submittedName>
</protein>
<dbReference type="Pfam" id="PF14534">
    <property type="entry name" value="DUF4440"/>
    <property type="match status" value="1"/>
</dbReference>
<dbReference type="Gene3D" id="3.10.450.50">
    <property type="match status" value="1"/>
</dbReference>
<dbReference type="SUPFAM" id="SSF54427">
    <property type="entry name" value="NTF2-like"/>
    <property type="match status" value="1"/>
</dbReference>
<dbReference type="InterPro" id="IPR027843">
    <property type="entry name" value="DUF4440"/>
</dbReference>
<evidence type="ECO:0000313" key="4">
    <source>
        <dbReference type="Proteomes" id="UP001501725"/>
    </source>
</evidence>
<sequence length="140" mass="16210">MKRIFLLCLLFVSLTVVAQHRDEKEIRAVLGKQVVAWNRGDLPGFMEGYWKSDSLMFIGSKGLEYGWQDILGNYEKAYPDTVAMGKLTFNLLHVKRLSPEYYYVVGKWHLARTKGDQGGHFNLLFRKIRGRWVIVSDHSS</sequence>
<feature type="chain" id="PRO_5045392797" evidence="1">
    <location>
        <begin position="19"/>
        <end position="140"/>
    </location>
</feature>
<name>A0ABP8HRQ1_9BACT</name>
<dbReference type="EMBL" id="BAABGY010000016">
    <property type="protein sequence ID" value="GAA4343308.1"/>
    <property type="molecule type" value="Genomic_DNA"/>
</dbReference>
<accession>A0ABP8HRQ1</accession>
<keyword evidence="1" id="KW-0732">Signal</keyword>
<feature type="signal peptide" evidence="1">
    <location>
        <begin position="1"/>
        <end position="18"/>
    </location>
</feature>
<proteinExistence type="predicted"/>
<comment type="caution">
    <text evidence="3">The sequence shown here is derived from an EMBL/GenBank/DDBJ whole genome shotgun (WGS) entry which is preliminary data.</text>
</comment>
<dbReference type="RefSeq" id="WP_345258091.1">
    <property type="nucleotide sequence ID" value="NZ_BAABGY010000016.1"/>
</dbReference>
<dbReference type="Proteomes" id="UP001501725">
    <property type="component" value="Unassembled WGS sequence"/>
</dbReference>
<feature type="domain" description="DUF4440" evidence="2">
    <location>
        <begin position="27"/>
        <end position="134"/>
    </location>
</feature>
<organism evidence="3 4">
    <name type="scientific">Flaviaesturariibacter amylovorans</name>
    <dbReference type="NCBI Taxonomy" id="1084520"/>
    <lineage>
        <taxon>Bacteria</taxon>
        <taxon>Pseudomonadati</taxon>
        <taxon>Bacteroidota</taxon>
        <taxon>Chitinophagia</taxon>
        <taxon>Chitinophagales</taxon>
        <taxon>Chitinophagaceae</taxon>
        <taxon>Flaviaestuariibacter</taxon>
    </lineage>
</organism>
<keyword evidence="4" id="KW-1185">Reference proteome</keyword>
<gene>
    <name evidence="3" type="ORF">GCM10023184_43570</name>
</gene>
<evidence type="ECO:0000259" key="2">
    <source>
        <dbReference type="Pfam" id="PF14534"/>
    </source>
</evidence>
<reference evidence="4" key="1">
    <citation type="journal article" date="2019" name="Int. J. Syst. Evol. Microbiol.">
        <title>The Global Catalogue of Microorganisms (GCM) 10K type strain sequencing project: providing services to taxonomists for standard genome sequencing and annotation.</title>
        <authorList>
            <consortium name="The Broad Institute Genomics Platform"/>
            <consortium name="The Broad Institute Genome Sequencing Center for Infectious Disease"/>
            <person name="Wu L."/>
            <person name="Ma J."/>
        </authorList>
    </citation>
    <scope>NUCLEOTIDE SEQUENCE [LARGE SCALE GENOMIC DNA]</scope>
    <source>
        <strain evidence="4">JCM 17919</strain>
    </source>
</reference>